<evidence type="ECO:0000256" key="5">
    <source>
        <dbReference type="ARBA" id="ARBA00022989"/>
    </source>
</evidence>
<dbReference type="AlphaFoldDB" id="B9S4Q1"/>
<dbReference type="NCBIfam" id="TIGR00836">
    <property type="entry name" value="amt"/>
    <property type="match status" value="1"/>
</dbReference>
<dbReference type="PRINTS" id="PR00342">
    <property type="entry name" value="RHESUSRHD"/>
</dbReference>
<feature type="transmembrane region" description="Helical" evidence="8">
    <location>
        <begin position="336"/>
        <end position="356"/>
    </location>
</feature>
<dbReference type="InterPro" id="IPR024041">
    <property type="entry name" value="NH4_transpt_AmtB-like_dom"/>
</dbReference>
<sequence>MSTQWNLPSGLMPDDASPDWLSKADNAWQLTAATLVGLQSVPGLVILYGSIVKKKWAVNSAFMALYAFAAVLVCWVGWGYRMAFGHDMLPFLGRPDVAMDQKYLLGIAFLGKFPNATMIYFQFVFAAITLILVAGALLGRMNFHAWMLFVPLWLTFSYTITAYSIWCPTGWLAKMGIIDYSGGYVIHLSSGVAGFTAAYWVGPRANKDRERFPPNNILLMLAGAGLLWMGWTGFNGGDPYSVSVDASLAVLNTHVCTATSLLTWLLLDIIFFGKPSIIGATQGMITGLVCITPAAGVVQGWAAILMGLMSGSIPWYSMMVLHKKIWLLKQVDDTMAVFHTHAVAGSLGGILTGFFAEPKLNRIFYLVDGWEHYIGLAYGLQTGRTTAGFKQMGIQLLGILFVILTNIFTTSVICFLIKLVIPLRLADDELQIGDDAIHGEEAYALWGDGEKYESKHNSVFEDYPQAVPKGGGGGQVEMA</sequence>
<feature type="transmembrane region" description="Helical" evidence="8">
    <location>
        <begin position="184"/>
        <end position="202"/>
    </location>
</feature>
<dbReference type="InterPro" id="IPR001905">
    <property type="entry name" value="Ammonium_transpt"/>
</dbReference>
<evidence type="ECO:0000256" key="6">
    <source>
        <dbReference type="ARBA" id="ARBA00023136"/>
    </source>
</evidence>
<dbReference type="Pfam" id="PF00909">
    <property type="entry name" value="Ammonium_transp"/>
    <property type="match status" value="1"/>
</dbReference>
<dbReference type="InterPro" id="IPR002229">
    <property type="entry name" value="RhesusRHD"/>
</dbReference>
<dbReference type="EMBL" id="EQ973866">
    <property type="protein sequence ID" value="EEF41375.1"/>
    <property type="molecule type" value="Genomic_DNA"/>
</dbReference>
<evidence type="ECO:0000313" key="10">
    <source>
        <dbReference type="EMBL" id="EEF41375.1"/>
    </source>
</evidence>
<comment type="similarity">
    <text evidence="2 8">Belongs to the ammonia transporter channel (TC 1.A.11.2) family.</text>
</comment>
<dbReference type="GO" id="GO:0072488">
    <property type="term" value="P:ammonium transmembrane transport"/>
    <property type="evidence" value="ECO:0000318"/>
    <property type="project" value="GO_Central"/>
</dbReference>
<organism evidence="10 11">
    <name type="scientific">Ricinus communis</name>
    <name type="common">Castor bean</name>
    <dbReference type="NCBI Taxonomy" id="3988"/>
    <lineage>
        <taxon>Eukaryota</taxon>
        <taxon>Viridiplantae</taxon>
        <taxon>Streptophyta</taxon>
        <taxon>Embryophyta</taxon>
        <taxon>Tracheophyta</taxon>
        <taxon>Spermatophyta</taxon>
        <taxon>Magnoliopsida</taxon>
        <taxon>eudicotyledons</taxon>
        <taxon>Gunneridae</taxon>
        <taxon>Pentapetalae</taxon>
        <taxon>rosids</taxon>
        <taxon>fabids</taxon>
        <taxon>Malpighiales</taxon>
        <taxon>Euphorbiaceae</taxon>
        <taxon>Acalyphoideae</taxon>
        <taxon>Acalypheae</taxon>
        <taxon>Ricinus</taxon>
    </lineage>
</organism>
<protein>
    <recommendedName>
        <fullName evidence="8">Ammonium transporter</fullName>
    </recommendedName>
</protein>
<evidence type="ECO:0000256" key="2">
    <source>
        <dbReference type="ARBA" id="ARBA00005887"/>
    </source>
</evidence>
<dbReference type="PROSITE" id="PS01219">
    <property type="entry name" value="AMMONIUM_TRANSP"/>
    <property type="match status" value="1"/>
</dbReference>
<feature type="transmembrane region" description="Helical" evidence="8">
    <location>
        <begin position="251"/>
        <end position="273"/>
    </location>
</feature>
<evidence type="ECO:0000259" key="9">
    <source>
        <dbReference type="Pfam" id="PF00909"/>
    </source>
</evidence>
<reference evidence="11" key="1">
    <citation type="journal article" date="2010" name="Nat. Biotechnol.">
        <title>Draft genome sequence of the oilseed species Ricinus communis.</title>
        <authorList>
            <person name="Chan A.P."/>
            <person name="Crabtree J."/>
            <person name="Zhao Q."/>
            <person name="Lorenzi H."/>
            <person name="Orvis J."/>
            <person name="Puiu D."/>
            <person name="Melake-Berhan A."/>
            <person name="Jones K.M."/>
            <person name="Redman J."/>
            <person name="Chen G."/>
            <person name="Cahoon E.B."/>
            <person name="Gedil M."/>
            <person name="Stanke M."/>
            <person name="Haas B.J."/>
            <person name="Wortman J.R."/>
            <person name="Fraser-Liggett C.M."/>
            <person name="Ravel J."/>
            <person name="Rabinowicz P.D."/>
        </authorList>
    </citation>
    <scope>NUCLEOTIDE SEQUENCE [LARGE SCALE GENOMIC DNA]</scope>
    <source>
        <strain evidence="11">cv. Hale</strain>
    </source>
</reference>
<keyword evidence="6 8" id="KW-0472">Membrane</keyword>
<dbReference type="InterPro" id="IPR029020">
    <property type="entry name" value="Ammonium/urea_transptr"/>
</dbReference>
<keyword evidence="3 8" id="KW-0813">Transport</keyword>
<dbReference type="OrthoDB" id="534912at2759"/>
<feature type="transmembrane region" description="Helical" evidence="8">
    <location>
        <begin position="119"/>
        <end position="138"/>
    </location>
</feature>
<feature type="transmembrane region" description="Helical" evidence="8">
    <location>
        <begin position="285"/>
        <end position="316"/>
    </location>
</feature>
<evidence type="ECO:0000256" key="8">
    <source>
        <dbReference type="RuleBase" id="RU362002"/>
    </source>
</evidence>
<keyword evidence="4 8" id="KW-0812">Transmembrane</keyword>
<feature type="transmembrane region" description="Helical" evidence="8">
    <location>
        <begin position="145"/>
        <end position="164"/>
    </location>
</feature>
<dbReference type="InParanoid" id="B9S4Q1"/>
<feature type="domain" description="Ammonium transporter AmtB-like" evidence="9">
    <location>
        <begin position="27"/>
        <end position="443"/>
    </location>
</feature>
<dbReference type="PANTHER" id="PTHR43029:SF11">
    <property type="entry name" value="AMMONIUM TRANSPORTER"/>
    <property type="match status" value="1"/>
</dbReference>
<keyword evidence="11" id="KW-1185">Reference proteome</keyword>
<dbReference type="GO" id="GO:0008519">
    <property type="term" value="F:ammonium channel activity"/>
    <property type="evidence" value="ECO:0000318"/>
    <property type="project" value="GO_Central"/>
</dbReference>
<dbReference type="Proteomes" id="UP000008311">
    <property type="component" value="Unassembled WGS sequence"/>
</dbReference>
<evidence type="ECO:0000256" key="4">
    <source>
        <dbReference type="ARBA" id="ARBA00022692"/>
    </source>
</evidence>
<dbReference type="GO" id="GO:0005886">
    <property type="term" value="C:plasma membrane"/>
    <property type="evidence" value="ECO:0000318"/>
    <property type="project" value="GO_Central"/>
</dbReference>
<dbReference type="OMA" id="ERGRLWP"/>
<dbReference type="InterPro" id="IPR018047">
    <property type="entry name" value="Ammonium_transpt_CS"/>
</dbReference>
<evidence type="ECO:0000256" key="1">
    <source>
        <dbReference type="ARBA" id="ARBA00004651"/>
    </source>
</evidence>
<dbReference type="Gene3D" id="1.10.3430.10">
    <property type="entry name" value="Ammonium transporter AmtB like domains"/>
    <property type="match status" value="1"/>
</dbReference>
<dbReference type="KEGG" id="rcu:8276698"/>
<comment type="subcellular location">
    <subcellularLocation>
        <location evidence="1 8">Cell membrane</location>
        <topology evidence="1 8">Multi-pass membrane protein</topology>
    </subcellularLocation>
</comment>
<name>B9S4Q1_RICCO</name>
<evidence type="ECO:0000256" key="3">
    <source>
        <dbReference type="ARBA" id="ARBA00022448"/>
    </source>
</evidence>
<accession>B9S4Q1</accession>
<dbReference type="FunFam" id="1.10.3430.10:FF:000005">
    <property type="entry name" value="Ammonium transporter"/>
    <property type="match status" value="1"/>
</dbReference>
<dbReference type="PANTHER" id="PTHR43029">
    <property type="entry name" value="AMMONIUM TRANSPORTER MEP2"/>
    <property type="match status" value="1"/>
</dbReference>
<feature type="transmembrane region" description="Helical" evidence="8">
    <location>
        <begin position="27"/>
        <end position="49"/>
    </location>
</feature>
<dbReference type="eggNOG" id="KOG0682">
    <property type="taxonomic scope" value="Eukaryota"/>
</dbReference>
<feature type="transmembrane region" description="Helical" evidence="8">
    <location>
        <begin position="61"/>
        <end position="80"/>
    </location>
</feature>
<feature type="transmembrane region" description="Helical" evidence="8">
    <location>
        <begin position="214"/>
        <end position="231"/>
    </location>
</feature>
<keyword evidence="7 8" id="KW-0924">Ammonia transport</keyword>
<gene>
    <name evidence="10" type="ORF">RCOM_0991000</name>
</gene>
<evidence type="ECO:0000313" key="11">
    <source>
        <dbReference type="Proteomes" id="UP000008311"/>
    </source>
</evidence>
<feature type="transmembrane region" description="Helical" evidence="8">
    <location>
        <begin position="392"/>
        <end position="417"/>
    </location>
</feature>
<dbReference type="SUPFAM" id="SSF111352">
    <property type="entry name" value="Ammonium transporter"/>
    <property type="match status" value="1"/>
</dbReference>
<dbReference type="STRING" id="3988.B9S4Q1"/>
<evidence type="ECO:0000256" key="7">
    <source>
        <dbReference type="ARBA" id="ARBA00023177"/>
    </source>
</evidence>
<keyword evidence="5 8" id="KW-1133">Transmembrane helix</keyword>
<proteinExistence type="inferred from homology"/>